<name>A0ABP7V0R9_9ACTN</name>
<evidence type="ECO:0000256" key="1">
    <source>
        <dbReference type="ARBA" id="ARBA00022630"/>
    </source>
</evidence>
<dbReference type="Proteomes" id="UP001500683">
    <property type="component" value="Unassembled WGS sequence"/>
</dbReference>
<keyword evidence="2" id="KW-0288">FMN</keyword>
<dbReference type="RefSeq" id="WP_344940166.1">
    <property type="nucleotide sequence ID" value="NZ_BAAAZG010000001.1"/>
</dbReference>
<keyword evidence="4" id="KW-0503">Monooxygenase</keyword>
<keyword evidence="3" id="KW-0560">Oxidoreductase</keyword>
<dbReference type="PANTHER" id="PTHR42847:SF4">
    <property type="entry name" value="ALKANESULFONATE MONOOXYGENASE-RELATED"/>
    <property type="match status" value="1"/>
</dbReference>
<dbReference type="InterPro" id="IPR011251">
    <property type="entry name" value="Luciferase-like_dom"/>
</dbReference>
<accession>A0ABP7V0R9</accession>
<evidence type="ECO:0000256" key="3">
    <source>
        <dbReference type="ARBA" id="ARBA00023002"/>
    </source>
</evidence>
<evidence type="ECO:0000256" key="4">
    <source>
        <dbReference type="ARBA" id="ARBA00023033"/>
    </source>
</evidence>
<dbReference type="PANTHER" id="PTHR42847">
    <property type="entry name" value="ALKANESULFONATE MONOOXYGENASE"/>
    <property type="match status" value="1"/>
</dbReference>
<gene>
    <name evidence="6" type="ORF">GCM10022214_06110</name>
</gene>
<evidence type="ECO:0000313" key="6">
    <source>
        <dbReference type="EMBL" id="GAA4057069.1"/>
    </source>
</evidence>
<reference evidence="7" key="1">
    <citation type="journal article" date="2019" name="Int. J. Syst. Evol. Microbiol.">
        <title>The Global Catalogue of Microorganisms (GCM) 10K type strain sequencing project: providing services to taxonomists for standard genome sequencing and annotation.</title>
        <authorList>
            <consortium name="The Broad Institute Genomics Platform"/>
            <consortium name="The Broad Institute Genome Sequencing Center for Infectious Disease"/>
            <person name="Wu L."/>
            <person name="Ma J."/>
        </authorList>
    </citation>
    <scope>NUCLEOTIDE SEQUENCE [LARGE SCALE GENOMIC DNA]</scope>
    <source>
        <strain evidence="7">JCM 16702</strain>
    </source>
</reference>
<dbReference type="InterPro" id="IPR050172">
    <property type="entry name" value="SsuD_RutA_monooxygenase"/>
</dbReference>
<dbReference type="Pfam" id="PF00296">
    <property type="entry name" value="Bac_luciferase"/>
    <property type="match status" value="1"/>
</dbReference>
<sequence length="343" mass="36234">MDARMETFTVCPGHADVFGAGAHGPAPGGGSGAAYRETVAAHCAAAERLGASAMLIYDFWQSLDPWLAGQLVLAASTTLEPIVAVNPTLAHPAIAARAVAGLCHLYGRRVNLNVVAGAKAAELQALGLDPAEGGKYERMADFIDALRAVLRGEPHSGPCYGLRSAPPEPPPDPALAPRVLAPGSRSPEIAAVLPRLDRALVMAKPRADIAAEHERLAAGGLTGGLAMIVGVVARDTDEQAWDTADRQYAATRRDAFTRRLFARQVTSSQHRANIDLAEAGALHDECLWYGAGRIGIDCPKLVGSYKTVAAALDAYRELGVRTVVLDLPYEPAEYEHVARVLET</sequence>
<evidence type="ECO:0000256" key="2">
    <source>
        <dbReference type="ARBA" id="ARBA00022643"/>
    </source>
</evidence>
<keyword evidence="1" id="KW-0285">Flavoprotein</keyword>
<evidence type="ECO:0000313" key="7">
    <source>
        <dbReference type="Proteomes" id="UP001500683"/>
    </source>
</evidence>
<dbReference type="InterPro" id="IPR036661">
    <property type="entry name" value="Luciferase-like_sf"/>
</dbReference>
<comment type="caution">
    <text evidence="6">The sequence shown here is derived from an EMBL/GenBank/DDBJ whole genome shotgun (WGS) entry which is preliminary data.</text>
</comment>
<dbReference type="EMBL" id="BAAAZG010000001">
    <property type="protein sequence ID" value="GAA4057069.1"/>
    <property type="molecule type" value="Genomic_DNA"/>
</dbReference>
<dbReference type="SUPFAM" id="SSF51679">
    <property type="entry name" value="Bacterial luciferase-like"/>
    <property type="match status" value="1"/>
</dbReference>
<organism evidence="6 7">
    <name type="scientific">Actinomadura miaoliensis</name>
    <dbReference type="NCBI Taxonomy" id="430685"/>
    <lineage>
        <taxon>Bacteria</taxon>
        <taxon>Bacillati</taxon>
        <taxon>Actinomycetota</taxon>
        <taxon>Actinomycetes</taxon>
        <taxon>Streptosporangiales</taxon>
        <taxon>Thermomonosporaceae</taxon>
        <taxon>Actinomadura</taxon>
    </lineage>
</organism>
<feature type="domain" description="Luciferase-like" evidence="5">
    <location>
        <begin position="29"/>
        <end position="321"/>
    </location>
</feature>
<keyword evidence="7" id="KW-1185">Reference proteome</keyword>
<proteinExistence type="predicted"/>
<dbReference type="Gene3D" id="3.20.20.30">
    <property type="entry name" value="Luciferase-like domain"/>
    <property type="match status" value="1"/>
</dbReference>
<evidence type="ECO:0000259" key="5">
    <source>
        <dbReference type="Pfam" id="PF00296"/>
    </source>
</evidence>
<protein>
    <submittedName>
        <fullName evidence="6">LLM class flavin-dependent oxidoreductase</fullName>
    </submittedName>
</protein>